<evidence type="ECO:0000313" key="1">
    <source>
        <dbReference type="EMBL" id="KAJ8949729.1"/>
    </source>
</evidence>
<accession>A0AAV8YDF7</accession>
<sequence length="73" mass="8391">MSTRSLPTLSRTQVFEWHKAFSEGREVIENLHRASRPSASVNDDNIENVTEIVLENRRVGIREIAEALLWIDS</sequence>
<dbReference type="PANTHER" id="PTHR46060">
    <property type="entry name" value="MARINER MOS1 TRANSPOSASE-LIKE PROTEIN"/>
    <property type="match status" value="1"/>
</dbReference>
<organism evidence="1 2">
    <name type="scientific">Aromia moschata</name>
    <dbReference type="NCBI Taxonomy" id="1265417"/>
    <lineage>
        <taxon>Eukaryota</taxon>
        <taxon>Metazoa</taxon>
        <taxon>Ecdysozoa</taxon>
        <taxon>Arthropoda</taxon>
        <taxon>Hexapoda</taxon>
        <taxon>Insecta</taxon>
        <taxon>Pterygota</taxon>
        <taxon>Neoptera</taxon>
        <taxon>Endopterygota</taxon>
        <taxon>Coleoptera</taxon>
        <taxon>Polyphaga</taxon>
        <taxon>Cucujiformia</taxon>
        <taxon>Chrysomeloidea</taxon>
        <taxon>Cerambycidae</taxon>
        <taxon>Cerambycinae</taxon>
        <taxon>Callichromatini</taxon>
        <taxon>Aromia</taxon>
    </lineage>
</organism>
<proteinExistence type="predicted"/>
<name>A0AAV8YDF7_9CUCU</name>
<keyword evidence="2" id="KW-1185">Reference proteome</keyword>
<dbReference type="PANTHER" id="PTHR46060:SF1">
    <property type="entry name" value="MARINER MOS1 TRANSPOSASE-LIKE PROTEIN"/>
    <property type="match status" value="1"/>
</dbReference>
<dbReference type="Proteomes" id="UP001162162">
    <property type="component" value="Unassembled WGS sequence"/>
</dbReference>
<dbReference type="InterPro" id="IPR052709">
    <property type="entry name" value="Transposase-MT_Hybrid"/>
</dbReference>
<dbReference type="AlphaFoldDB" id="A0AAV8YDF7"/>
<dbReference type="EMBL" id="JAPWTK010000111">
    <property type="protein sequence ID" value="KAJ8949729.1"/>
    <property type="molecule type" value="Genomic_DNA"/>
</dbReference>
<gene>
    <name evidence="1" type="ORF">NQ318_005050</name>
</gene>
<evidence type="ECO:0000313" key="2">
    <source>
        <dbReference type="Proteomes" id="UP001162162"/>
    </source>
</evidence>
<comment type="caution">
    <text evidence="1">The sequence shown here is derived from an EMBL/GenBank/DDBJ whole genome shotgun (WGS) entry which is preliminary data.</text>
</comment>
<reference evidence="1" key="1">
    <citation type="journal article" date="2023" name="Insect Mol. Biol.">
        <title>Genome sequencing provides insights into the evolution of gene families encoding plant cell wall-degrading enzymes in longhorned beetles.</title>
        <authorList>
            <person name="Shin N.R."/>
            <person name="Okamura Y."/>
            <person name="Kirsch R."/>
            <person name="Pauchet Y."/>
        </authorList>
    </citation>
    <scope>NUCLEOTIDE SEQUENCE</scope>
    <source>
        <strain evidence="1">AMC_N1</strain>
    </source>
</reference>
<protein>
    <submittedName>
        <fullName evidence="1">Uncharacterized protein</fullName>
    </submittedName>
</protein>